<gene>
    <name evidence="2" type="ORF">VTJ49DRAFT_2173</name>
</gene>
<feature type="compositionally biased region" description="Low complexity" evidence="1">
    <location>
        <begin position="46"/>
        <end position="55"/>
    </location>
</feature>
<feature type="region of interest" description="Disordered" evidence="1">
    <location>
        <begin position="1"/>
        <end position="26"/>
    </location>
</feature>
<sequence>MKMHGDGTPNNSDRSNADDNHDSNPFVRFKHHVDANIHAGINTLTGLSRSRTSSGGDDHVAGTTTTTTTGSGTMTPNTTTNTNNLNDSLSLARSLGLLSPQDHHFEARLTSLTSSSPNGASTLPQASAAWRLFLLRSAYSPLRLEYDWQSSSPSSLSSSTTSPWRHVPTPRDLPQGCEAGEVGWLEAFEDLLRASSGLPLTDLRERVAENRRVWGRFGLGLDGIGFPFFSPGSLFGGSDGPFGFLFGGTDGDRWGWDRLDRWDGKDEWPWGWHLQHRHDRHPGSLARAMGLGLGMGGEGVRAASWLNRMEEQGLNEVLFPVCDPVRGYQSPRTVQEWTERRQAEASRQKETESLWEELMQDVKQTSTETHVKEVDAETQREREAAEEGRRRLRRELESWWDAGQDTATSFFDGIGGFVRMLGKVLEDEARSLQQFGKPDKDSKDNKNAPEKDKSSGPETETDLYTLIQSTFHDSERSLSNLFKTLSEGWHNAFNTHQPKPASPPKTETTESFDKATGLTKKTTKTEYVDDRGNNHAKTETTWTDESGKVVMRQVHSSVGRAERWGVSSPSRRDAIKNVDGVEGDETQQQHQQHQQHQQQLEEKTDTAGEEKQQQKKDGGWFWK</sequence>
<feature type="compositionally biased region" description="Low complexity" evidence="1">
    <location>
        <begin position="62"/>
        <end position="84"/>
    </location>
</feature>
<evidence type="ECO:0000313" key="3">
    <source>
        <dbReference type="Proteomes" id="UP001583172"/>
    </source>
</evidence>
<feature type="region of interest" description="Disordered" evidence="1">
    <location>
        <begin position="151"/>
        <end position="171"/>
    </location>
</feature>
<feature type="compositionally biased region" description="Low complexity" evidence="1">
    <location>
        <begin position="588"/>
        <end position="598"/>
    </location>
</feature>
<dbReference type="Proteomes" id="UP001583172">
    <property type="component" value="Unassembled WGS sequence"/>
</dbReference>
<protein>
    <submittedName>
        <fullName evidence="2">Uncharacterized protein</fullName>
    </submittedName>
</protein>
<feature type="region of interest" description="Disordered" evidence="1">
    <location>
        <begin position="364"/>
        <end position="387"/>
    </location>
</feature>
<feature type="compositionally biased region" description="Basic and acidic residues" evidence="1">
    <location>
        <begin position="437"/>
        <end position="455"/>
    </location>
</feature>
<reference evidence="2 3" key="1">
    <citation type="journal article" date="2024" name="Commun. Biol.">
        <title>Comparative genomic analysis of thermophilic fungi reveals convergent evolutionary adaptations and gene losses.</title>
        <authorList>
            <person name="Steindorff A.S."/>
            <person name="Aguilar-Pontes M.V."/>
            <person name="Robinson A.J."/>
            <person name="Andreopoulos B."/>
            <person name="LaButti K."/>
            <person name="Kuo A."/>
            <person name="Mondo S."/>
            <person name="Riley R."/>
            <person name="Otillar R."/>
            <person name="Haridas S."/>
            <person name="Lipzen A."/>
            <person name="Grimwood J."/>
            <person name="Schmutz J."/>
            <person name="Clum A."/>
            <person name="Reid I.D."/>
            <person name="Moisan M.C."/>
            <person name="Butler G."/>
            <person name="Nguyen T.T.M."/>
            <person name="Dewar K."/>
            <person name="Conant G."/>
            <person name="Drula E."/>
            <person name="Henrissat B."/>
            <person name="Hansel C."/>
            <person name="Singer S."/>
            <person name="Hutchinson M.I."/>
            <person name="de Vries R.P."/>
            <person name="Natvig D.O."/>
            <person name="Powell A.J."/>
            <person name="Tsang A."/>
            <person name="Grigoriev I.V."/>
        </authorList>
    </citation>
    <scope>NUCLEOTIDE SEQUENCE [LARGE SCALE GENOMIC DNA]</scope>
    <source>
        <strain evidence="2 3">CBS 620.91</strain>
    </source>
</reference>
<organism evidence="2 3">
    <name type="scientific">Humicola insolens</name>
    <name type="common">Soft-rot fungus</name>
    <dbReference type="NCBI Taxonomy" id="85995"/>
    <lineage>
        <taxon>Eukaryota</taxon>
        <taxon>Fungi</taxon>
        <taxon>Dikarya</taxon>
        <taxon>Ascomycota</taxon>
        <taxon>Pezizomycotina</taxon>
        <taxon>Sordariomycetes</taxon>
        <taxon>Sordariomycetidae</taxon>
        <taxon>Sordariales</taxon>
        <taxon>Chaetomiaceae</taxon>
        <taxon>Mycothermus</taxon>
    </lineage>
</organism>
<feature type="region of interest" description="Disordered" evidence="1">
    <location>
        <begin position="554"/>
        <end position="623"/>
    </location>
</feature>
<feature type="region of interest" description="Disordered" evidence="1">
    <location>
        <begin position="492"/>
        <end position="518"/>
    </location>
</feature>
<dbReference type="EMBL" id="JAZGSY010000190">
    <property type="protein sequence ID" value="KAL1838850.1"/>
    <property type="molecule type" value="Genomic_DNA"/>
</dbReference>
<feature type="compositionally biased region" description="Low complexity" evidence="1">
    <location>
        <begin position="151"/>
        <end position="163"/>
    </location>
</feature>
<evidence type="ECO:0000256" key="1">
    <source>
        <dbReference type="SAM" id="MobiDB-lite"/>
    </source>
</evidence>
<proteinExistence type="predicted"/>
<name>A0ABR3VAP1_HUMIN</name>
<comment type="caution">
    <text evidence="2">The sequence shown here is derived from an EMBL/GenBank/DDBJ whole genome shotgun (WGS) entry which is preliminary data.</text>
</comment>
<feature type="compositionally biased region" description="Basic and acidic residues" evidence="1">
    <location>
        <begin position="599"/>
        <end position="623"/>
    </location>
</feature>
<keyword evidence="3" id="KW-1185">Reference proteome</keyword>
<accession>A0ABR3VAP1</accession>
<feature type="region of interest" description="Disordered" evidence="1">
    <location>
        <begin position="46"/>
        <end position="84"/>
    </location>
</feature>
<feature type="compositionally biased region" description="Basic and acidic residues" evidence="1">
    <location>
        <begin position="369"/>
        <end position="387"/>
    </location>
</feature>
<evidence type="ECO:0000313" key="2">
    <source>
        <dbReference type="EMBL" id="KAL1838850.1"/>
    </source>
</evidence>
<feature type="region of interest" description="Disordered" evidence="1">
    <location>
        <begin position="434"/>
        <end position="461"/>
    </location>
</feature>